<protein>
    <submittedName>
        <fullName evidence="1">Uncharacterized protein</fullName>
    </submittedName>
</protein>
<dbReference type="STRING" id="28094.SAMN06295900_108183"/>
<organism evidence="1 2">
    <name type="scientific">Trinickia caryophylli</name>
    <name type="common">Paraburkholderia caryophylli</name>
    <dbReference type="NCBI Taxonomy" id="28094"/>
    <lineage>
        <taxon>Bacteria</taxon>
        <taxon>Pseudomonadati</taxon>
        <taxon>Pseudomonadota</taxon>
        <taxon>Betaproteobacteria</taxon>
        <taxon>Burkholderiales</taxon>
        <taxon>Burkholderiaceae</taxon>
        <taxon>Trinickia</taxon>
    </lineage>
</organism>
<sequence>MTGASGTPGLAQNGFGIDRFTLSVRATDSNAMIAFIGGGACRRDLPGGRVAQWERLSYVPHRPRSPR</sequence>
<dbReference type="AlphaFoldDB" id="A0A1X7FC03"/>
<dbReference type="Proteomes" id="UP000192911">
    <property type="component" value="Unassembled WGS sequence"/>
</dbReference>
<accession>A0A1X7FC03</accession>
<evidence type="ECO:0000313" key="2">
    <source>
        <dbReference type="Proteomes" id="UP000192911"/>
    </source>
</evidence>
<proteinExistence type="predicted"/>
<dbReference type="EMBL" id="FXAH01000008">
    <property type="protein sequence ID" value="SMF49830.1"/>
    <property type="molecule type" value="Genomic_DNA"/>
</dbReference>
<name>A0A1X7FC03_TRICW</name>
<keyword evidence="2" id="KW-1185">Reference proteome</keyword>
<reference evidence="2" key="1">
    <citation type="submission" date="2017-04" db="EMBL/GenBank/DDBJ databases">
        <authorList>
            <person name="Varghese N."/>
            <person name="Submissions S."/>
        </authorList>
    </citation>
    <scope>NUCLEOTIDE SEQUENCE [LARGE SCALE GENOMIC DNA]</scope>
    <source>
        <strain evidence="2">Ballard 720</strain>
    </source>
</reference>
<evidence type="ECO:0000313" key="1">
    <source>
        <dbReference type="EMBL" id="SMF49830.1"/>
    </source>
</evidence>
<gene>
    <name evidence="1" type="ORF">SAMN06295900_108183</name>
</gene>